<comment type="caution">
    <text evidence="2">The sequence shown here is derived from an EMBL/GenBank/DDBJ whole genome shotgun (WGS) entry which is preliminary data.</text>
</comment>
<dbReference type="PANTHER" id="PTHR43102:SF2">
    <property type="entry name" value="GAF DOMAIN-CONTAINING PROTEIN"/>
    <property type="match status" value="1"/>
</dbReference>
<dbReference type="Gene3D" id="3.30.450.40">
    <property type="match status" value="1"/>
</dbReference>
<keyword evidence="3" id="KW-1185">Reference proteome</keyword>
<dbReference type="InterPro" id="IPR035965">
    <property type="entry name" value="PAS-like_dom_sf"/>
</dbReference>
<dbReference type="Gene3D" id="3.30.450.20">
    <property type="entry name" value="PAS domain"/>
    <property type="match status" value="1"/>
</dbReference>
<feature type="domain" description="PAS fold-4" evidence="1">
    <location>
        <begin position="193"/>
        <end position="296"/>
    </location>
</feature>
<dbReference type="EMBL" id="JBHUPD010000003">
    <property type="protein sequence ID" value="MFD2874093.1"/>
    <property type="molecule type" value="Genomic_DNA"/>
</dbReference>
<gene>
    <name evidence="2" type="ORF">ACFS5N_16545</name>
</gene>
<organism evidence="2 3">
    <name type="scientific">Mucilaginibacter ximonensis</name>
    <dbReference type="NCBI Taxonomy" id="538021"/>
    <lineage>
        <taxon>Bacteria</taxon>
        <taxon>Pseudomonadati</taxon>
        <taxon>Bacteroidota</taxon>
        <taxon>Sphingobacteriia</taxon>
        <taxon>Sphingobacteriales</taxon>
        <taxon>Sphingobacteriaceae</taxon>
        <taxon>Mucilaginibacter</taxon>
    </lineage>
</organism>
<reference evidence="3" key="1">
    <citation type="journal article" date="2019" name="Int. J. Syst. Evol. Microbiol.">
        <title>The Global Catalogue of Microorganisms (GCM) 10K type strain sequencing project: providing services to taxonomists for standard genome sequencing and annotation.</title>
        <authorList>
            <consortium name="The Broad Institute Genomics Platform"/>
            <consortium name="The Broad Institute Genome Sequencing Center for Infectious Disease"/>
            <person name="Wu L."/>
            <person name="Ma J."/>
        </authorList>
    </citation>
    <scope>NUCLEOTIDE SEQUENCE [LARGE SCALE GENOMIC DNA]</scope>
    <source>
        <strain evidence="3">KCTC 22437</strain>
    </source>
</reference>
<evidence type="ECO:0000313" key="2">
    <source>
        <dbReference type="EMBL" id="MFD2874093.1"/>
    </source>
</evidence>
<accession>A0ABW5YFE5</accession>
<dbReference type="SUPFAM" id="SSF55781">
    <property type="entry name" value="GAF domain-like"/>
    <property type="match status" value="1"/>
</dbReference>
<dbReference type="InterPro" id="IPR000014">
    <property type="entry name" value="PAS"/>
</dbReference>
<dbReference type="InterPro" id="IPR013656">
    <property type="entry name" value="PAS_4"/>
</dbReference>
<proteinExistence type="predicted"/>
<dbReference type="RefSeq" id="WP_377188088.1">
    <property type="nucleotide sequence ID" value="NZ_JBHUPD010000003.1"/>
</dbReference>
<evidence type="ECO:0000259" key="1">
    <source>
        <dbReference type="Pfam" id="PF08448"/>
    </source>
</evidence>
<dbReference type="InterPro" id="IPR029016">
    <property type="entry name" value="GAF-like_dom_sf"/>
</dbReference>
<dbReference type="NCBIfam" id="TIGR00229">
    <property type="entry name" value="sensory_box"/>
    <property type="match status" value="1"/>
</dbReference>
<name>A0ABW5YFE5_9SPHI</name>
<sequence>MSNELNRLNAVSRFMQLDDALKKDLNELVELTAQICDTPVALITLLDRDNQWFKASKGVDIDCTGREISFCNYTILQNDLHIISDTLLDERFISNPLVIGAPNIRFYAGSTLTTSDGYAIGALCIVDFKPRHLNETQKNTLRILSKQVMNMLELNYARRDKEQHQTETEKQKVLIAESELKLNAIFNSSKHTHILVNKDLQVVAFNRASAVFVRHAYSKKLEIGASVLEYADPEVTEAFAKCFRRAFEGKTIKFEWHMRPDTENAAWKELEFVPIKDSIKNIIGVALNSTDITERKNQEYQINIQNAALTRIAIIQSHELRRPVASLLGIMALLKLEQKSAGLEYFDILEHTVNELDVKIREIVKDSESTIGNQLAIVA</sequence>
<protein>
    <submittedName>
        <fullName evidence="2">GAF domain-containing protein</fullName>
    </submittedName>
</protein>
<dbReference type="Proteomes" id="UP001597557">
    <property type="component" value="Unassembled WGS sequence"/>
</dbReference>
<dbReference type="SUPFAM" id="SSF55785">
    <property type="entry name" value="PYP-like sensor domain (PAS domain)"/>
    <property type="match status" value="1"/>
</dbReference>
<dbReference type="PANTHER" id="PTHR43102">
    <property type="entry name" value="SLR1143 PROTEIN"/>
    <property type="match status" value="1"/>
</dbReference>
<dbReference type="Pfam" id="PF08448">
    <property type="entry name" value="PAS_4"/>
    <property type="match status" value="1"/>
</dbReference>
<evidence type="ECO:0000313" key="3">
    <source>
        <dbReference type="Proteomes" id="UP001597557"/>
    </source>
</evidence>